<name>A0D081_PARTE</name>
<dbReference type="GeneID" id="5029629"/>
<organism evidence="2 3">
    <name type="scientific">Paramecium tetraurelia</name>
    <dbReference type="NCBI Taxonomy" id="5888"/>
    <lineage>
        <taxon>Eukaryota</taxon>
        <taxon>Sar</taxon>
        <taxon>Alveolata</taxon>
        <taxon>Ciliophora</taxon>
        <taxon>Intramacronucleata</taxon>
        <taxon>Oligohymenophorea</taxon>
        <taxon>Peniculida</taxon>
        <taxon>Parameciidae</taxon>
        <taxon>Paramecium</taxon>
    </lineage>
</organism>
<dbReference type="HOGENOM" id="CLU_1113148_0_0_1"/>
<evidence type="ECO:0008006" key="4">
    <source>
        <dbReference type="Google" id="ProtNLM"/>
    </source>
</evidence>
<keyword evidence="1" id="KW-0812">Transmembrane</keyword>
<sequence length="250" mass="30531">MTHKYKSVSILIVSKDGMIIKFDDNKIAFPVYFYNQSITGFDITQWQQLKESDSEQYRFQNSLKGTQSIIKFYLKKQQLFILFIIDYNQYISYLMEYQINQQQKINEYLRFTLILLSMTFFVLLLVAYLIISFLIMRPIEEIIWFFQIRENKTLKEKYEDLLKTRFRYRSHAYISPTIKELQEAAYRLNYWNFKKKNQKNAQCNLLQLFQFPKNTQLQRISLIESKLADKHQRLEQQEFLGMIRYSHDQR</sequence>
<dbReference type="RefSeq" id="XP_001443845.1">
    <property type="nucleotide sequence ID" value="XM_001443808.1"/>
</dbReference>
<keyword evidence="1" id="KW-1133">Transmembrane helix</keyword>
<evidence type="ECO:0000313" key="3">
    <source>
        <dbReference type="Proteomes" id="UP000000600"/>
    </source>
</evidence>
<dbReference type="Proteomes" id="UP000000600">
    <property type="component" value="Unassembled WGS sequence"/>
</dbReference>
<evidence type="ECO:0000313" key="2">
    <source>
        <dbReference type="EMBL" id="CAK76448.1"/>
    </source>
</evidence>
<evidence type="ECO:0000256" key="1">
    <source>
        <dbReference type="SAM" id="Phobius"/>
    </source>
</evidence>
<keyword evidence="1" id="KW-0472">Membrane</keyword>
<dbReference type="InParanoid" id="A0D081"/>
<dbReference type="EMBL" id="CT868241">
    <property type="protein sequence ID" value="CAK76448.1"/>
    <property type="molecule type" value="Genomic_DNA"/>
</dbReference>
<accession>A0D081</accession>
<dbReference type="AlphaFoldDB" id="A0D081"/>
<proteinExistence type="predicted"/>
<dbReference type="KEGG" id="ptm:GSPATT00012000001"/>
<gene>
    <name evidence="2" type="ORF">GSPATT00012000001</name>
</gene>
<reference evidence="2 3" key="1">
    <citation type="journal article" date="2006" name="Nature">
        <title>Global trends of whole-genome duplications revealed by the ciliate Paramecium tetraurelia.</title>
        <authorList>
            <consortium name="Genoscope"/>
            <person name="Aury J.-M."/>
            <person name="Jaillon O."/>
            <person name="Duret L."/>
            <person name="Noel B."/>
            <person name="Jubin C."/>
            <person name="Porcel B.M."/>
            <person name="Segurens B."/>
            <person name="Daubin V."/>
            <person name="Anthouard V."/>
            <person name="Aiach N."/>
            <person name="Arnaiz O."/>
            <person name="Billaut A."/>
            <person name="Beisson J."/>
            <person name="Blanc I."/>
            <person name="Bouhouche K."/>
            <person name="Camara F."/>
            <person name="Duharcourt S."/>
            <person name="Guigo R."/>
            <person name="Gogendeau D."/>
            <person name="Katinka M."/>
            <person name="Keller A.-M."/>
            <person name="Kissmehl R."/>
            <person name="Klotz C."/>
            <person name="Koll F."/>
            <person name="Le Moue A."/>
            <person name="Lepere C."/>
            <person name="Malinsky S."/>
            <person name="Nowacki M."/>
            <person name="Nowak J.K."/>
            <person name="Plattner H."/>
            <person name="Poulain J."/>
            <person name="Ruiz F."/>
            <person name="Serrano V."/>
            <person name="Zagulski M."/>
            <person name="Dessen P."/>
            <person name="Betermier M."/>
            <person name="Weissenbach J."/>
            <person name="Scarpelli C."/>
            <person name="Schachter V."/>
            <person name="Sperling L."/>
            <person name="Meyer E."/>
            <person name="Cohen J."/>
            <person name="Wincker P."/>
        </authorList>
    </citation>
    <scope>NUCLEOTIDE SEQUENCE [LARGE SCALE GENOMIC DNA]</scope>
    <source>
        <strain evidence="2 3">Stock d4-2</strain>
    </source>
</reference>
<dbReference type="OrthoDB" id="307751at2759"/>
<protein>
    <recommendedName>
        <fullName evidence="4">Transmembrane protein</fullName>
    </recommendedName>
</protein>
<feature type="transmembrane region" description="Helical" evidence="1">
    <location>
        <begin position="111"/>
        <end position="135"/>
    </location>
</feature>
<keyword evidence="3" id="KW-1185">Reference proteome</keyword>